<evidence type="ECO:0000313" key="4">
    <source>
        <dbReference type="Proteomes" id="UP000078599"/>
    </source>
</evidence>
<organism evidence="1 3">
    <name type="scientific">Thiomonas arsenitoxydans (strain DSM 22701 / CIP 110005 / 3As)</name>
    <dbReference type="NCBI Taxonomy" id="426114"/>
    <lineage>
        <taxon>Bacteria</taxon>
        <taxon>Pseudomonadati</taxon>
        <taxon>Pseudomonadota</taxon>
        <taxon>Betaproteobacteria</taxon>
        <taxon>Burkholderiales</taxon>
        <taxon>Thiomonas</taxon>
    </lineage>
</organism>
<protein>
    <submittedName>
        <fullName evidence="1">Uncharacterized protein</fullName>
    </submittedName>
</protein>
<evidence type="ECO:0000313" key="3">
    <source>
        <dbReference type="Proteomes" id="UP000002372"/>
    </source>
</evidence>
<dbReference type="KEGG" id="thi:THI_1348"/>
<reference evidence="3" key="2">
    <citation type="journal article" date="2010" name="PLoS Genet.">
        <title>Structure, function, and evolution of the Thiomonas spp. genome.</title>
        <authorList>
            <person name="Arsene-Ploetze F."/>
            <person name="Koechler S."/>
            <person name="Marchal M."/>
            <person name="Coppee J.Y."/>
            <person name="Chandler M."/>
            <person name="Bonnefoy V."/>
            <person name="Brochier-Armanet C."/>
            <person name="Barakat M."/>
            <person name="Barbe V."/>
            <person name="Battaglia-Brunet F."/>
            <person name="Bruneel O."/>
            <person name="Bryan C.G."/>
            <person name="Cleiss-Arnold J."/>
            <person name="Cruveiller S."/>
            <person name="Erhardt M."/>
            <person name="Heinrich-Salmeron A."/>
            <person name="Hommais F."/>
            <person name="Joulian C."/>
            <person name="Krin E."/>
            <person name="Lieutaud A."/>
            <person name="Lievremont D."/>
            <person name="Michel C."/>
            <person name="Muller D."/>
            <person name="Ortet P."/>
            <person name="Proux C."/>
            <person name="Siguier P."/>
            <person name="Roche D."/>
            <person name="Rouy Z."/>
            <person name="Salvignol G."/>
            <person name="Slyemi D."/>
            <person name="Talla E."/>
            <person name="Weiss S."/>
            <person name="Weissenbach J."/>
            <person name="Medigue C."/>
            <person name="Bertin P.N."/>
        </authorList>
    </citation>
    <scope>NUCLEOTIDE SEQUENCE [LARGE SCALE GENOMIC DNA]</scope>
    <source>
        <strain evidence="3">DSM 22701 / CIP 110005 / 3As</strain>
    </source>
</reference>
<proteinExistence type="predicted"/>
<keyword evidence="4" id="KW-1185">Reference proteome</keyword>
<accession>D6CPV6</accession>
<dbReference type="Proteomes" id="UP000002372">
    <property type="component" value="Chromosome"/>
</dbReference>
<sequence>MRLFRIHYNNSHTRAINTKHNVVYAHVLLTSPQPQILKSVFRVIAVLERRHQPPMEAGLLAR</sequence>
<dbReference type="EMBL" id="CTRI01000026">
    <property type="protein sequence ID" value="CQR34687.1"/>
    <property type="molecule type" value="Genomic_DNA"/>
</dbReference>
<dbReference type="Proteomes" id="UP000078599">
    <property type="component" value="Unassembled WGS sequence"/>
</dbReference>
<reference evidence="1" key="3">
    <citation type="submission" date="2010-07" db="EMBL/GenBank/DDBJ databases">
        <authorList>
            <person name="Genoscope - CEA"/>
        </authorList>
    </citation>
    <scope>NUCLEOTIDE SEQUENCE</scope>
    <source>
        <strain evidence="1">3As</strain>
    </source>
</reference>
<dbReference type="AlphaFoldDB" id="D6CPV6"/>
<evidence type="ECO:0000313" key="1">
    <source>
        <dbReference type="EMBL" id="CAZ88036.1"/>
    </source>
</evidence>
<evidence type="ECO:0000313" key="2">
    <source>
        <dbReference type="EMBL" id="CQR34687.1"/>
    </source>
</evidence>
<name>D6CPV6_THIA3</name>
<reference evidence="2 4" key="4">
    <citation type="submission" date="2015-03" db="EMBL/GenBank/DDBJ databases">
        <authorList>
            <person name="Regsiter A."/>
            <person name="william w."/>
        </authorList>
    </citation>
    <scope>NUCLEOTIDE SEQUENCE [LARGE SCALE GENOMIC DNA]</scope>
    <source>
        <strain evidence="2 4">CB1</strain>
    </source>
</reference>
<dbReference type="EMBL" id="FP475956">
    <property type="protein sequence ID" value="CAZ88036.1"/>
    <property type="molecule type" value="Genomic_DNA"/>
</dbReference>
<dbReference type="HOGENOM" id="CLU_2902872_0_0_4"/>
<gene>
    <name evidence="1" type="ordered locus">THI_1348</name>
    <name evidence="2" type="ORF">THICB1_40018</name>
</gene>
<reference key="1">
    <citation type="submission" date="2009-07" db="EMBL/GenBank/DDBJ databases">
        <authorList>
            <person name="Genoscope - CEA"/>
        </authorList>
    </citation>
    <scope>NUCLEOTIDE SEQUENCE</scope>
    <source>
        <strain>3As</strain>
    </source>
</reference>